<dbReference type="Pfam" id="PF00156">
    <property type="entry name" value="Pribosyltran"/>
    <property type="match status" value="1"/>
</dbReference>
<dbReference type="InterPro" id="IPR029057">
    <property type="entry name" value="PRTase-like"/>
</dbReference>
<dbReference type="GO" id="GO:0016757">
    <property type="term" value="F:glycosyltransferase activity"/>
    <property type="evidence" value="ECO:0007669"/>
    <property type="project" value="UniProtKB-KW"/>
</dbReference>
<evidence type="ECO:0000313" key="3">
    <source>
        <dbReference type="Proteomes" id="UP001556709"/>
    </source>
</evidence>
<keyword evidence="2" id="KW-0328">Glycosyltransferase</keyword>
<dbReference type="EMBL" id="JBAKFM010000003">
    <property type="protein sequence ID" value="MEX0469398.1"/>
    <property type="molecule type" value="Genomic_DNA"/>
</dbReference>
<gene>
    <name evidence="2" type="ORF">V6X73_06645</name>
</gene>
<dbReference type="RefSeq" id="WP_367959291.1">
    <property type="nucleotide sequence ID" value="NZ_JBAKFK010000003.1"/>
</dbReference>
<dbReference type="Proteomes" id="UP001556709">
    <property type="component" value="Unassembled WGS sequence"/>
</dbReference>
<keyword evidence="2" id="KW-0808">Transferase</keyword>
<dbReference type="SUPFAM" id="SSF53271">
    <property type="entry name" value="PRTase-like"/>
    <property type="match status" value="1"/>
</dbReference>
<sequence>MKFVTFAHLNQTIGANLHRLPEDMDLVVGVPRSGLMAAVLIALQKNLPVTDLEGLAEDRLKPAGTTRPRASWIESVSKARHVLIVDDSISTGEAMDRARAHVESLGLNARVTYLALFALPSNFFSVDLYFEIINHPRLFEWNYMHHWALAHACVDIDGVLCEDPGRRENDDGPRYRQFLEQAAPRLLPTKPVGTVVTSRLGKYRALTEDWLARHGVEYGELVMLEGVTARERRWGGGHARFKAEVYASTPHALFIESSYAQAVEICQLTERPVFSVEHSKLIEPEGIAPHLRTLARDWRITTRQVARKLLSRLQR</sequence>
<reference evidence="2 3" key="1">
    <citation type="submission" date="2024-02" db="EMBL/GenBank/DDBJ databases">
        <title>New especies of Spiribacter isolated from saline water.</title>
        <authorList>
            <person name="Leon M.J."/>
            <person name="De La Haba R."/>
            <person name="Sanchez-Porro C."/>
            <person name="Ventosa A."/>
        </authorList>
    </citation>
    <scope>NUCLEOTIDE SEQUENCE [LARGE SCALE GENOMIC DNA]</scope>
    <source>
        <strain evidence="3">ag22IC6-390</strain>
    </source>
</reference>
<evidence type="ECO:0000313" key="2">
    <source>
        <dbReference type="EMBL" id="MEX0469398.1"/>
    </source>
</evidence>
<organism evidence="2 3">
    <name type="scientific">Spiribacter pallidus</name>
    <dbReference type="NCBI Taxonomy" id="1987936"/>
    <lineage>
        <taxon>Bacteria</taxon>
        <taxon>Pseudomonadati</taxon>
        <taxon>Pseudomonadota</taxon>
        <taxon>Gammaproteobacteria</taxon>
        <taxon>Chromatiales</taxon>
        <taxon>Ectothiorhodospiraceae</taxon>
        <taxon>Spiribacter</taxon>
    </lineage>
</organism>
<evidence type="ECO:0000259" key="1">
    <source>
        <dbReference type="Pfam" id="PF00156"/>
    </source>
</evidence>
<dbReference type="Gene3D" id="3.40.50.2020">
    <property type="match status" value="1"/>
</dbReference>
<name>A0ABV3TCR2_9GAMM</name>
<protein>
    <submittedName>
        <fullName evidence="2">Phosphoribosyltransferase family protein</fullName>
    </submittedName>
</protein>
<proteinExistence type="predicted"/>
<dbReference type="InterPro" id="IPR000836">
    <property type="entry name" value="PRTase_dom"/>
</dbReference>
<keyword evidence="3" id="KW-1185">Reference proteome</keyword>
<comment type="caution">
    <text evidence="2">The sequence shown here is derived from an EMBL/GenBank/DDBJ whole genome shotgun (WGS) entry which is preliminary data.</text>
</comment>
<accession>A0ABV3TCR2</accession>
<dbReference type="CDD" id="cd06223">
    <property type="entry name" value="PRTases_typeI"/>
    <property type="match status" value="1"/>
</dbReference>
<feature type="domain" description="Phosphoribosyltransferase" evidence="1">
    <location>
        <begin position="16"/>
        <end position="108"/>
    </location>
</feature>